<dbReference type="Proteomes" id="UP000324897">
    <property type="component" value="Chromosome 4"/>
</dbReference>
<evidence type="ECO:0000313" key="1">
    <source>
        <dbReference type="EMBL" id="TVU39586.1"/>
    </source>
</evidence>
<reference evidence="1 2" key="1">
    <citation type="journal article" date="2019" name="Sci. Rep.">
        <title>A high-quality genome of Eragrostis curvula grass provides insights into Poaceae evolution and supports new strategies to enhance forage quality.</title>
        <authorList>
            <person name="Carballo J."/>
            <person name="Santos B.A.C.M."/>
            <person name="Zappacosta D."/>
            <person name="Garbus I."/>
            <person name="Selva J.P."/>
            <person name="Gallo C.A."/>
            <person name="Diaz A."/>
            <person name="Albertini E."/>
            <person name="Caccamo M."/>
            <person name="Echenique V."/>
        </authorList>
    </citation>
    <scope>NUCLEOTIDE SEQUENCE [LARGE SCALE GENOMIC DNA]</scope>
    <source>
        <strain evidence="2">cv. Victoria</strain>
        <tissue evidence="1">Leaf</tissue>
    </source>
</reference>
<dbReference type="EMBL" id="RWGY01000007">
    <property type="protein sequence ID" value="TVU39586.1"/>
    <property type="molecule type" value="Genomic_DNA"/>
</dbReference>
<organism evidence="1 2">
    <name type="scientific">Eragrostis curvula</name>
    <name type="common">weeping love grass</name>
    <dbReference type="NCBI Taxonomy" id="38414"/>
    <lineage>
        <taxon>Eukaryota</taxon>
        <taxon>Viridiplantae</taxon>
        <taxon>Streptophyta</taxon>
        <taxon>Embryophyta</taxon>
        <taxon>Tracheophyta</taxon>
        <taxon>Spermatophyta</taxon>
        <taxon>Magnoliopsida</taxon>
        <taxon>Liliopsida</taxon>
        <taxon>Poales</taxon>
        <taxon>Poaceae</taxon>
        <taxon>PACMAD clade</taxon>
        <taxon>Chloridoideae</taxon>
        <taxon>Eragrostideae</taxon>
        <taxon>Eragrostidinae</taxon>
        <taxon>Eragrostis</taxon>
    </lineage>
</organism>
<dbReference type="AlphaFoldDB" id="A0A5J9VVD4"/>
<protein>
    <submittedName>
        <fullName evidence="1">Uncharacterized protein</fullName>
    </submittedName>
</protein>
<dbReference type="Gramene" id="TVU39586">
    <property type="protein sequence ID" value="TVU39586"/>
    <property type="gene ID" value="EJB05_13012"/>
</dbReference>
<keyword evidence="2" id="KW-1185">Reference proteome</keyword>
<evidence type="ECO:0000313" key="2">
    <source>
        <dbReference type="Proteomes" id="UP000324897"/>
    </source>
</evidence>
<accession>A0A5J9VVD4</accession>
<sequence length="90" mass="9774">MVKKTSFTWARPKRFLPKAWALTVDMNNKTLLGVAEFCTNKPGGNPGAATSTISNYMNPMTPPVATDLIVAPNLRNSERDLLGIGNNRLG</sequence>
<dbReference type="OrthoDB" id="663726at2759"/>
<name>A0A5J9VVD4_9POAL</name>
<proteinExistence type="predicted"/>
<feature type="non-terminal residue" evidence="1">
    <location>
        <position position="1"/>
    </location>
</feature>
<gene>
    <name evidence="1" type="ORF">EJB05_13012</name>
</gene>
<comment type="caution">
    <text evidence="1">The sequence shown here is derived from an EMBL/GenBank/DDBJ whole genome shotgun (WGS) entry which is preliminary data.</text>
</comment>